<organism evidence="1">
    <name type="scientific">marine sediment metagenome</name>
    <dbReference type="NCBI Taxonomy" id="412755"/>
    <lineage>
        <taxon>unclassified sequences</taxon>
        <taxon>metagenomes</taxon>
        <taxon>ecological metagenomes</taxon>
    </lineage>
</organism>
<reference evidence="1" key="1">
    <citation type="journal article" date="2015" name="Nature">
        <title>Complex archaea that bridge the gap between prokaryotes and eukaryotes.</title>
        <authorList>
            <person name="Spang A."/>
            <person name="Saw J.H."/>
            <person name="Jorgensen S.L."/>
            <person name="Zaremba-Niedzwiedzka K."/>
            <person name="Martijn J."/>
            <person name="Lind A.E."/>
            <person name="van Eijk R."/>
            <person name="Schleper C."/>
            <person name="Guy L."/>
            <person name="Ettema T.J."/>
        </authorList>
    </citation>
    <scope>NUCLEOTIDE SEQUENCE</scope>
</reference>
<dbReference type="EMBL" id="LAZR01060008">
    <property type="protein sequence ID" value="KKK66587.1"/>
    <property type="molecule type" value="Genomic_DNA"/>
</dbReference>
<proteinExistence type="predicted"/>
<gene>
    <name evidence="1" type="ORF">LCGC14_2962580</name>
</gene>
<name>A0A0F8XBQ6_9ZZZZ</name>
<protein>
    <submittedName>
        <fullName evidence="1">Uncharacterized protein</fullName>
    </submittedName>
</protein>
<comment type="caution">
    <text evidence="1">The sequence shown here is derived from an EMBL/GenBank/DDBJ whole genome shotgun (WGS) entry which is preliminary data.</text>
</comment>
<accession>A0A0F8XBQ6</accession>
<sequence length="68" mass="6856">CRRPFPLADLRDLHLIKTGAILAVDELHLGKQQHGDAGGKVGTTAGLAVKLAVPSLRAPGVGLPGGPG</sequence>
<feature type="non-terminal residue" evidence="1">
    <location>
        <position position="1"/>
    </location>
</feature>
<dbReference type="AlphaFoldDB" id="A0A0F8XBQ6"/>
<evidence type="ECO:0000313" key="1">
    <source>
        <dbReference type="EMBL" id="KKK66587.1"/>
    </source>
</evidence>